<sequence length="451" mass="48304">MNAFTSCNPASGEVVFTRPALDADCLPPILASLRQAQHRWSRLDTAARAERLLLVADALAAQRHALAELVSLEVGKLLRECLAEIDKSVQLIRYYAELAPRLLAPQAIATGASKSGVAFEPLGLVLAIMPWNYPVWQVLRFAVPALMAGNACLVKPAPSVPQCTALLLDIVRDAGLEVLEVAWLNHDAVDDAIRGVDAVAFTGSTGTGRQIAAMAGRHLKKSVLELGGSNPFIVLADADVEAAAVEAAHSRFRDAGQSCNAAKRMIVVPQVADAFIDAFMAQVQALVPGHPADAVTTLAPLTRADLREALHAQVLDAVHNGARLLSGGVMPHGVGFYYPATVLDQVTPACRVYHEEVFGPVASILHARDEADAIRLANDTPFGLGATIFSADTERAWQLGRDIEAGAVFINRYTSSDLRLPFGGVKASGYGRELSEFGLYEFVNVKTYWQK</sequence>
<dbReference type="InterPro" id="IPR016161">
    <property type="entry name" value="Ald_DH/histidinol_DH"/>
</dbReference>
<dbReference type="InterPro" id="IPR016163">
    <property type="entry name" value="Ald_DH_C"/>
</dbReference>
<dbReference type="Gene3D" id="3.40.605.10">
    <property type="entry name" value="Aldehyde Dehydrogenase, Chain A, domain 1"/>
    <property type="match status" value="1"/>
</dbReference>
<dbReference type="Gene3D" id="3.40.309.10">
    <property type="entry name" value="Aldehyde Dehydrogenase, Chain A, domain 2"/>
    <property type="match status" value="1"/>
</dbReference>
<proteinExistence type="predicted"/>
<name>A0ABV1M1U2_9NEIS</name>
<reference evidence="3" key="1">
    <citation type="submission" date="2024-06" db="EMBL/GenBank/DDBJ databases">
        <title>Genome sequence of Vogesella sp. MAHUQ-64.</title>
        <authorList>
            <person name="Huq M.A."/>
        </authorList>
    </citation>
    <scope>NUCLEOTIDE SEQUENCE</scope>
    <source>
        <strain evidence="3">MAHUQ-64</strain>
    </source>
</reference>
<dbReference type="SUPFAM" id="SSF53720">
    <property type="entry name" value="ALDH-like"/>
    <property type="match status" value="1"/>
</dbReference>
<dbReference type="InterPro" id="IPR016160">
    <property type="entry name" value="Ald_DH_CS_CYS"/>
</dbReference>
<dbReference type="EMBL" id="JBEFLD010000002">
    <property type="protein sequence ID" value="MEQ6289550.1"/>
    <property type="molecule type" value="Genomic_DNA"/>
</dbReference>
<feature type="domain" description="Aldehyde dehydrogenase" evidence="2">
    <location>
        <begin position="4"/>
        <end position="447"/>
    </location>
</feature>
<dbReference type="PANTHER" id="PTHR43217:SF1">
    <property type="entry name" value="SUCCINATE SEMIALDEHYDE DEHYDROGENASE [NAD(P)+] SAD"/>
    <property type="match status" value="1"/>
</dbReference>
<comment type="caution">
    <text evidence="3">The sequence shown here is derived from an EMBL/GenBank/DDBJ whole genome shotgun (WGS) entry which is preliminary data.</text>
</comment>
<dbReference type="RefSeq" id="WP_349583758.1">
    <property type="nucleotide sequence ID" value="NZ_JBEFLD010000002.1"/>
</dbReference>
<dbReference type="InterPro" id="IPR047110">
    <property type="entry name" value="GABD/Sad-like"/>
</dbReference>
<organism evidence="3 4">
    <name type="scientific">Vogesella oryzagri</name>
    <dbReference type="NCBI Taxonomy" id="3160864"/>
    <lineage>
        <taxon>Bacteria</taxon>
        <taxon>Pseudomonadati</taxon>
        <taxon>Pseudomonadota</taxon>
        <taxon>Betaproteobacteria</taxon>
        <taxon>Neisseriales</taxon>
        <taxon>Chromobacteriaceae</taxon>
        <taxon>Vogesella</taxon>
    </lineage>
</organism>
<dbReference type="InterPro" id="IPR016162">
    <property type="entry name" value="Ald_DH_N"/>
</dbReference>
<gene>
    <name evidence="3" type="ORF">ABNW52_02870</name>
</gene>
<accession>A0ABV1M1U2</accession>
<keyword evidence="4" id="KW-1185">Reference proteome</keyword>
<evidence type="ECO:0000313" key="4">
    <source>
        <dbReference type="Proteomes" id="UP001433638"/>
    </source>
</evidence>
<dbReference type="PROSITE" id="PS00070">
    <property type="entry name" value="ALDEHYDE_DEHYDR_CYS"/>
    <property type="match status" value="1"/>
</dbReference>
<protein>
    <submittedName>
        <fullName evidence="3">Aldehyde dehydrogenase family protein</fullName>
    </submittedName>
</protein>
<evidence type="ECO:0000313" key="3">
    <source>
        <dbReference type="EMBL" id="MEQ6289550.1"/>
    </source>
</evidence>
<keyword evidence="1" id="KW-0560">Oxidoreductase</keyword>
<dbReference type="Proteomes" id="UP001433638">
    <property type="component" value="Unassembled WGS sequence"/>
</dbReference>
<dbReference type="Pfam" id="PF00171">
    <property type="entry name" value="Aldedh"/>
    <property type="match status" value="1"/>
</dbReference>
<dbReference type="InterPro" id="IPR015590">
    <property type="entry name" value="Aldehyde_DH_dom"/>
</dbReference>
<evidence type="ECO:0000256" key="1">
    <source>
        <dbReference type="ARBA" id="ARBA00023002"/>
    </source>
</evidence>
<dbReference type="PANTHER" id="PTHR43217">
    <property type="entry name" value="SUCCINATE SEMIALDEHYDE DEHYDROGENASE [NAD(P)+] SAD"/>
    <property type="match status" value="1"/>
</dbReference>
<evidence type="ECO:0000259" key="2">
    <source>
        <dbReference type="Pfam" id="PF00171"/>
    </source>
</evidence>